<dbReference type="FunFam" id="3.40.50.2000:FF:000021">
    <property type="entry name" value="UDP-glucuronosyltransferase"/>
    <property type="match status" value="1"/>
</dbReference>
<dbReference type="GO" id="GO:0015020">
    <property type="term" value="F:glucuronosyltransferase activity"/>
    <property type="evidence" value="ECO:0007669"/>
    <property type="project" value="UniProtKB-EC"/>
</dbReference>
<dbReference type="EC" id="2.4.1.17" evidence="5"/>
<keyword evidence="7" id="KW-1185">Reference proteome</keyword>
<name>A0A1D2NAC4_ORCCI</name>
<feature type="transmembrane region" description="Helical" evidence="5">
    <location>
        <begin position="211"/>
        <end position="233"/>
    </location>
</feature>
<dbReference type="GO" id="GO:0016020">
    <property type="term" value="C:membrane"/>
    <property type="evidence" value="ECO:0007669"/>
    <property type="project" value="UniProtKB-SubCell"/>
</dbReference>
<dbReference type="AlphaFoldDB" id="A0A1D2NAC4"/>
<comment type="similarity">
    <text evidence="1 4">Belongs to the UDP-glycosyltransferase family.</text>
</comment>
<dbReference type="Gene3D" id="3.40.50.2000">
    <property type="entry name" value="Glycogen Phosphorylase B"/>
    <property type="match status" value="1"/>
</dbReference>
<dbReference type="InterPro" id="IPR050271">
    <property type="entry name" value="UDP-glycosyltransferase"/>
</dbReference>
<comment type="catalytic activity">
    <reaction evidence="5">
        <text>glucuronate acceptor + UDP-alpha-D-glucuronate = acceptor beta-D-glucuronoside + UDP + H(+)</text>
        <dbReference type="Rhea" id="RHEA:21032"/>
        <dbReference type="ChEBI" id="CHEBI:15378"/>
        <dbReference type="ChEBI" id="CHEBI:58052"/>
        <dbReference type="ChEBI" id="CHEBI:58223"/>
        <dbReference type="ChEBI" id="CHEBI:132367"/>
        <dbReference type="ChEBI" id="CHEBI:132368"/>
        <dbReference type="EC" id="2.4.1.17"/>
    </reaction>
</comment>
<dbReference type="PANTHER" id="PTHR48043:SF159">
    <property type="entry name" value="EG:EG0003.4 PROTEIN-RELATED"/>
    <property type="match status" value="1"/>
</dbReference>
<gene>
    <name evidence="6" type="ORF">Ocin01_04489</name>
</gene>
<keyword evidence="5" id="KW-1133">Transmembrane helix</keyword>
<keyword evidence="5" id="KW-0472">Membrane</keyword>
<accession>A0A1D2NAC4</accession>
<dbReference type="InterPro" id="IPR002213">
    <property type="entry name" value="UDP_glucos_trans"/>
</dbReference>
<protein>
    <recommendedName>
        <fullName evidence="5">UDP-glucuronosyltransferase</fullName>
        <ecNumber evidence="5">2.4.1.17</ecNumber>
    </recommendedName>
</protein>
<comment type="subcellular location">
    <subcellularLocation>
        <location evidence="5">Membrane</location>
        <topology evidence="5">Single-pass membrane protein</topology>
    </subcellularLocation>
</comment>
<dbReference type="PROSITE" id="PS00375">
    <property type="entry name" value="UDPGT"/>
    <property type="match status" value="1"/>
</dbReference>
<evidence type="ECO:0000256" key="4">
    <source>
        <dbReference type="RuleBase" id="RU003718"/>
    </source>
</evidence>
<dbReference type="Pfam" id="PF00201">
    <property type="entry name" value="UDPGT"/>
    <property type="match status" value="1"/>
</dbReference>
<dbReference type="STRING" id="48709.A0A1D2NAC4"/>
<dbReference type="PANTHER" id="PTHR48043">
    <property type="entry name" value="EG:EG0003.4 PROTEIN-RELATED"/>
    <property type="match status" value="1"/>
</dbReference>
<dbReference type="EMBL" id="LJIJ01000121">
    <property type="protein sequence ID" value="ODN02201.1"/>
    <property type="molecule type" value="Genomic_DNA"/>
</dbReference>
<organism evidence="6 7">
    <name type="scientific">Orchesella cincta</name>
    <name type="common">Springtail</name>
    <name type="synonym">Podura cincta</name>
    <dbReference type="NCBI Taxonomy" id="48709"/>
    <lineage>
        <taxon>Eukaryota</taxon>
        <taxon>Metazoa</taxon>
        <taxon>Ecdysozoa</taxon>
        <taxon>Arthropoda</taxon>
        <taxon>Hexapoda</taxon>
        <taxon>Collembola</taxon>
        <taxon>Entomobryomorpha</taxon>
        <taxon>Entomobryoidea</taxon>
        <taxon>Orchesellidae</taxon>
        <taxon>Orchesellinae</taxon>
        <taxon>Orchesella</taxon>
    </lineage>
</organism>
<dbReference type="CDD" id="cd03784">
    <property type="entry name" value="GT1_Gtf-like"/>
    <property type="match status" value="1"/>
</dbReference>
<evidence type="ECO:0000313" key="6">
    <source>
        <dbReference type="EMBL" id="ODN02201.1"/>
    </source>
</evidence>
<dbReference type="Proteomes" id="UP000094527">
    <property type="component" value="Unassembled WGS sequence"/>
</dbReference>
<evidence type="ECO:0000256" key="1">
    <source>
        <dbReference type="ARBA" id="ARBA00009995"/>
    </source>
</evidence>
<evidence type="ECO:0000256" key="5">
    <source>
        <dbReference type="RuleBase" id="RU362059"/>
    </source>
</evidence>
<dbReference type="SUPFAM" id="SSF53756">
    <property type="entry name" value="UDP-Glycosyltransferase/glycogen phosphorylase"/>
    <property type="match status" value="1"/>
</dbReference>
<comment type="caution">
    <text evidence="6">The sequence shown here is derived from an EMBL/GenBank/DDBJ whole genome shotgun (WGS) entry which is preliminary data.</text>
</comment>
<keyword evidence="2 4" id="KW-0328">Glycosyltransferase</keyword>
<proteinExistence type="inferred from homology"/>
<keyword evidence="3 4" id="KW-0808">Transferase</keyword>
<evidence type="ECO:0000313" key="7">
    <source>
        <dbReference type="Proteomes" id="UP000094527"/>
    </source>
</evidence>
<feature type="non-terminal residue" evidence="6">
    <location>
        <position position="1"/>
    </location>
</feature>
<dbReference type="OrthoDB" id="5835829at2759"/>
<evidence type="ECO:0000256" key="2">
    <source>
        <dbReference type="ARBA" id="ARBA00022676"/>
    </source>
</evidence>
<sequence length="258" mass="29741">RIVQLFLNSTVSESKNEGFVYISLGSLASSSDLPDKIQQVFFDTIKSFPQLKFLWKWNGKLPSELPSNIFFAKWFPQIDVLAHPDIKAFITQGGRPSSSESVYYKVPMITFPVLGDQDFNSKRMNQMGGNVLLELGTVTRKQLTDALHKVVYDPTMKERMENLQKILVDQPVMPLPTAVWCTEYVLRHPDTSHLRPSTFHQTWYQRRLLDVWAFVFTIIVGGVVLIVFVWTFVFKKLYEYIIQTRVAVSPKLIKSKTT</sequence>
<evidence type="ECO:0000256" key="3">
    <source>
        <dbReference type="ARBA" id="ARBA00022679"/>
    </source>
</evidence>
<dbReference type="OMA" id="FACRSEM"/>
<dbReference type="InterPro" id="IPR035595">
    <property type="entry name" value="UDP_glycos_trans_CS"/>
</dbReference>
<keyword evidence="5" id="KW-0812">Transmembrane</keyword>
<reference evidence="6 7" key="1">
    <citation type="journal article" date="2016" name="Genome Biol. Evol.">
        <title>Gene Family Evolution Reflects Adaptation to Soil Environmental Stressors in the Genome of the Collembolan Orchesella cincta.</title>
        <authorList>
            <person name="Faddeeva-Vakhrusheva A."/>
            <person name="Derks M.F."/>
            <person name="Anvar S.Y."/>
            <person name="Agamennone V."/>
            <person name="Suring W."/>
            <person name="Smit S."/>
            <person name="van Straalen N.M."/>
            <person name="Roelofs D."/>
        </authorList>
    </citation>
    <scope>NUCLEOTIDE SEQUENCE [LARGE SCALE GENOMIC DNA]</scope>
    <source>
        <tissue evidence="6">Mixed pool</tissue>
    </source>
</reference>